<dbReference type="InterPro" id="IPR052337">
    <property type="entry name" value="SAT4-like"/>
</dbReference>
<dbReference type="PANTHER" id="PTHR33048:SF47">
    <property type="entry name" value="INTEGRAL MEMBRANE PROTEIN-RELATED"/>
    <property type="match status" value="1"/>
</dbReference>
<evidence type="ECO:0000256" key="2">
    <source>
        <dbReference type="ARBA" id="ARBA00022692"/>
    </source>
</evidence>
<gene>
    <name evidence="8" type="ORF">OEA41_009218</name>
</gene>
<feature type="transmembrane region" description="Helical" evidence="6">
    <location>
        <begin position="76"/>
        <end position="94"/>
    </location>
</feature>
<evidence type="ECO:0000256" key="4">
    <source>
        <dbReference type="ARBA" id="ARBA00023136"/>
    </source>
</evidence>
<evidence type="ECO:0000313" key="9">
    <source>
        <dbReference type="Proteomes" id="UP001276659"/>
    </source>
</evidence>
<comment type="subcellular location">
    <subcellularLocation>
        <location evidence="1">Membrane</location>
        <topology evidence="1">Multi-pass membrane protein</topology>
    </subcellularLocation>
</comment>
<evidence type="ECO:0000256" key="6">
    <source>
        <dbReference type="SAM" id="Phobius"/>
    </source>
</evidence>
<organism evidence="8 9">
    <name type="scientific">Lepraria neglecta</name>
    <dbReference type="NCBI Taxonomy" id="209136"/>
    <lineage>
        <taxon>Eukaryota</taxon>
        <taxon>Fungi</taxon>
        <taxon>Dikarya</taxon>
        <taxon>Ascomycota</taxon>
        <taxon>Pezizomycotina</taxon>
        <taxon>Lecanoromycetes</taxon>
        <taxon>OSLEUM clade</taxon>
        <taxon>Lecanoromycetidae</taxon>
        <taxon>Lecanorales</taxon>
        <taxon>Lecanorineae</taxon>
        <taxon>Stereocaulaceae</taxon>
        <taxon>Lepraria</taxon>
    </lineage>
</organism>
<evidence type="ECO:0000256" key="3">
    <source>
        <dbReference type="ARBA" id="ARBA00022989"/>
    </source>
</evidence>
<feature type="domain" description="Rhodopsin" evidence="7">
    <location>
        <begin position="1"/>
        <end position="136"/>
    </location>
</feature>
<evidence type="ECO:0000313" key="8">
    <source>
        <dbReference type="EMBL" id="KAK3169834.1"/>
    </source>
</evidence>
<accession>A0AAD9Z1J3</accession>
<sequence>MFIVFGYLFSNFITLLFGCSPVAKYWKPDIPGHCIETIKADYGYGSLNFITDLIMFVLPLPMVWKLQLSLKQKIGISLVFMAGSVNWAVAIIRFVCVVRDLTNTDRTWLAANTFLWSVIEVNTGLICGCVPILNSFSSHVLPKDVIDRSWRRLKTKSSWSRTSSHTEHKHQLDHKNFIELERGNSNSEENLVKSEGGEFASERAVSGVPNAFL</sequence>
<keyword evidence="4 6" id="KW-0472">Membrane</keyword>
<evidence type="ECO:0000259" key="7">
    <source>
        <dbReference type="Pfam" id="PF20684"/>
    </source>
</evidence>
<proteinExistence type="inferred from homology"/>
<dbReference type="InterPro" id="IPR049326">
    <property type="entry name" value="Rhodopsin_dom_fungi"/>
</dbReference>
<evidence type="ECO:0000256" key="5">
    <source>
        <dbReference type="ARBA" id="ARBA00038359"/>
    </source>
</evidence>
<protein>
    <recommendedName>
        <fullName evidence="7">Rhodopsin domain-containing protein</fullName>
    </recommendedName>
</protein>
<dbReference type="GO" id="GO:0016020">
    <property type="term" value="C:membrane"/>
    <property type="evidence" value="ECO:0007669"/>
    <property type="project" value="UniProtKB-SubCell"/>
</dbReference>
<name>A0AAD9Z1J3_9LECA</name>
<reference evidence="8" key="1">
    <citation type="submission" date="2022-11" db="EMBL/GenBank/DDBJ databases">
        <title>Chromosomal genome sequence assembly and mating type (MAT) locus characterization of the leprose asexual lichenized fungus Lepraria neglecta (Nyl.) Erichsen.</title>
        <authorList>
            <person name="Allen J.L."/>
            <person name="Pfeffer B."/>
        </authorList>
    </citation>
    <scope>NUCLEOTIDE SEQUENCE</scope>
    <source>
        <strain evidence="8">Allen 5258</strain>
    </source>
</reference>
<keyword evidence="9" id="KW-1185">Reference proteome</keyword>
<dbReference type="Pfam" id="PF20684">
    <property type="entry name" value="Fung_rhodopsin"/>
    <property type="match status" value="1"/>
</dbReference>
<dbReference type="PANTHER" id="PTHR33048">
    <property type="entry name" value="PTH11-LIKE INTEGRAL MEMBRANE PROTEIN (AFU_ORTHOLOGUE AFUA_5G11245)"/>
    <property type="match status" value="1"/>
</dbReference>
<comment type="caution">
    <text evidence="8">The sequence shown here is derived from an EMBL/GenBank/DDBJ whole genome shotgun (WGS) entry which is preliminary data.</text>
</comment>
<dbReference type="AlphaFoldDB" id="A0AAD9Z1J3"/>
<keyword evidence="3 6" id="KW-1133">Transmembrane helix</keyword>
<comment type="similarity">
    <text evidence="5">Belongs to the SAT4 family.</text>
</comment>
<dbReference type="Proteomes" id="UP001276659">
    <property type="component" value="Unassembled WGS sequence"/>
</dbReference>
<keyword evidence="2 6" id="KW-0812">Transmembrane</keyword>
<dbReference type="EMBL" id="JASNWA010000009">
    <property type="protein sequence ID" value="KAK3169834.1"/>
    <property type="molecule type" value="Genomic_DNA"/>
</dbReference>
<feature type="transmembrane region" description="Helical" evidence="6">
    <location>
        <begin position="42"/>
        <end position="64"/>
    </location>
</feature>
<evidence type="ECO:0000256" key="1">
    <source>
        <dbReference type="ARBA" id="ARBA00004141"/>
    </source>
</evidence>